<dbReference type="SUPFAM" id="SSF141571">
    <property type="entry name" value="Pentapeptide repeat-like"/>
    <property type="match status" value="1"/>
</dbReference>
<evidence type="ECO:0000313" key="2">
    <source>
        <dbReference type="Proteomes" id="UP001256673"/>
    </source>
</evidence>
<accession>A0ABU3RQG0</accession>
<keyword evidence="2" id="KW-1185">Reference proteome</keyword>
<proteinExistence type="predicted"/>
<gene>
    <name evidence="1" type="ORF">RWH43_00135</name>
</gene>
<comment type="caution">
    <text evidence="1">The sequence shown here is derived from an EMBL/GenBank/DDBJ whole genome shotgun (WGS) entry which is preliminary data.</text>
</comment>
<dbReference type="Proteomes" id="UP001256673">
    <property type="component" value="Unassembled WGS sequence"/>
</dbReference>
<name>A0ABU3RQG0_9MICO</name>
<dbReference type="Gene3D" id="2.160.20.80">
    <property type="entry name" value="E3 ubiquitin-protein ligase SopA"/>
    <property type="match status" value="1"/>
</dbReference>
<reference evidence="1 2" key="1">
    <citation type="submission" date="2023-09" db="EMBL/GenBank/DDBJ databases">
        <title>Microbacterium fusihabitans sp. nov., Microbacterium phycihabitans sp. nov., and Microbacterium cervinum sp. nov., isolated from dried seaweeds of beach.</title>
        <authorList>
            <person name="Lee S.D."/>
        </authorList>
    </citation>
    <scope>NUCLEOTIDE SEQUENCE [LARGE SCALE GENOMIC DNA]</scope>
    <source>
        <strain evidence="1 2">KSW2-21</strain>
    </source>
</reference>
<dbReference type="RefSeq" id="WP_154095911.1">
    <property type="nucleotide sequence ID" value="NZ_JAWDIU010000001.1"/>
</dbReference>
<evidence type="ECO:0000313" key="1">
    <source>
        <dbReference type="EMBL" id="MDU0325149.1"/>
    </source>
</evidence>
<protein>
    <submittedName>
        <fullName evidence="1">Pentapeptide repeat-containing protein</fullName>
    </submittedName>
</protein>
<sequence length="220" mass="23916">MPKIPALVAPSFDRPPLDDLDRGDPSQLTPRASLEGLSFRDLRLDGLDLESADLALCRVVGVRAPEVSLRYANVTESAWSGWDVPILRAARASWRDLEIEGTRSGSVEAYESTWNGVHFVNCRLGFVNLRGAHLQDIAFTDCTIDELDLGQSKVTRFAAPGTRISQLIVEQSTLQHVDLRGADLEGLTGLSALRGATISSLQLQQLAPLLAADRGISVRD</sequence>
<organism evidence="1 2">
    <name type="scientific">Microbacterium algihabitans</name>
    <dbReference type="NCBI Taxonomy" id="3075992"/>
    <lineage>
        <taxon>Bacteria</taxon>
        <taxon>Bacillati</taxon>
        <taxon>Actinomycetota</taxon>
        <taxon>Actinomycetes</taxon>
        <taxon>Micrococcales</taxon>
        <taxon>Microbacteriaceae</taxon>
        <taxon>Microbacterium</taxon>
    </lineage>
</organism>
<dbReference type="EMBL" id="JAWDIU010000001">
    <property type="protein sequence ID" value="MDU0325149.1"/>
    <property type="molecule type" value="Genomic_DNA"/>
</dbReference>